<dbReference type="KEGG" id="lamb:KBB96_08470"/>
<accession>A0A975J2M5</accession>
<gene>
    <name evidence="11" type="ORF">KBB96_08470</name>
</gene>
<dbReference type="RefSeq" id="WP_211634256.1">
    <property type="nucleotide sequence ID" value="NZ_CP073100.1"/>
</dbReference>
<keyword evidence="2" id="KW-1003">Cell membrane</keyword>
<evidence type="ECO:0000313" key="11">
    <source>
        <dbReference type="EMBL" id="QUE52912.1"/>
    </source>
</evidence>
<dbReference type="Proteomes" id="UP000676169">
    <property type="component" value="Chromosome"/>
</dbReference>
<keyword evidence="9" id="KW-0732">Signal</keyword>
<evidence type="ECO:0000256" key="1">
    <source>
        <dbReference type="ARBA" id="ARBA00004651"/>
    </source>
</evidence>
<feature type="signal peptide" evidence="9">
    <location>
        <begin position="1"/>
        <end position="20"/>
    </location>
</feature>
<keyword evidence="5 8" id="KW-0472">Membrane</keyword>
<sequence>MKCRLLTAALAILPALTAFAQNAASSAAAPVAKQGRFADLLAAGGIVMYILLLISVVMVAVAFTLFLTIRHRAVVTDRFMSDMESALRAGDLKGLGELSRRNSQRMAVVVQQTVDFILQNPNAGMEEIREVTQTEGTRQASQLTARVAYLADIGSIAPLVGLLGTVIGLTESFYDLAAGKEGVQQLELTSGISHALVNTAGGLVVAVPALMLYAFFRGKAQKLVNELEAAATHFIVHLQMLANKSRPAPAKAAARQQTQPRAESAPQMTPLTLNPRDLHGI</sequence>
<reference evidence="11" key="1">
    <citation type="submission" date="2021-04" db="EMBL/GenBank/DDBJ databases">
        <title>Luteolibacter sp. 32A isolated from the skin of an Anderson's salamander (Ambystoma andersonii).</title>
        <authorList>
            <person name="Spergser J."/>
            <person name="Busse H.-J."/>
        </authorList>
    </citation>
    <scope>NUCLEOTIDE SEQUENCE</scope>
    <source>
        <strain evidence="11">32A</strain>
    </source>
</reference>
<evidence type="ECO:0000256" key="3">
    <source>
        <dbReference type="ARBA" id="ARBA00022692"/>
    </source>
</evidence>
<evidence type="ECO:0000259" key="10">
    <source>
        <dbReference type="Pfam" id="PF01618"/>
    </source>
</evidence>
<evidence type="ECO:0000256" key="7">
    <source>
        <dbReference type="SAM" id="MobiDB-lite"/>
    </source>
</evidence>
<organism evidence="11 12">
    <name type="scientific">Luteolibacter ambystomatis</name>
    <dbReference type="NCBI Taxonomy" id="2824561"/>
    <lineage>
        <taxon>Bacteria</taxon>
        <taxon>Pseudomonadati</taxon>
        <taxon>Verrucomicrobiota</taxon>
        <taxon>Verrucomicrobiia</taxon>
        <taxon>Verrucomicrobiales</taxon>
        <taxon>Verrucomicrobiaceae</taxon>
        <taxon>Luteolibacter</taxon>
    </lineage>
</organism>
<comment type="subcellular location">
    <subcellularLocation>
        <location evidence="1">Cell membrane</location>
        <topology evidence="1">Multi-pass membrane protein</topology>
    </subcellularLocation>
    <subcellularLocation>
        <location evidence="6">Membrane</location>
        <topology evidence="6">Multi-pass membrane protein</topology>
    </subcellularLocation>
</comment>
<evidence type="ECO:0000313" key="12">
    <source>
        <dbReference type="Proteomes" id="UP000676169"/>
    </source>
</evidence>
<keyword evidence="3 8" id="KW-0812">Transmembrane</keyword>
<keyword evidence="4 8" id="KW-1133">Transmembrane helix</keyword>
<keyword evidence="12" id="KW-1185">Reference proteome</keyword>
<evidence type="ECO:0000256" key="8">
    <source>
        <dbReference type="SAM" id="Phobius"/>
    </source>
</evidence>
<evidence type="ECO:0000256" key="6">
    <source>
        <dbReference type="RuleBase" id="RU004057"/>
    </source>
</evidence>
<dbReference type="InterPro" id="IPR050790">
    <property type="entry name" value="ExbB/TolQ_transport"/>
</dbReference>
<dbReference type="GO" id="GO:0017038">
    <property type="term" value="P:protein import"/>
    <property type="evidence" value="ECO:0007669"/>
    <property type="project" value="TreeGrafter"/>
</dbReference>
<feature type="transmembrane region" description="Helical" evidence="8">
    <location>
        <begin position="195"/>
        <end position="216"/>
    </location>
</feature>
<name>A0A975J2M5_9BACT</name>
<dbReference type="PANTHER" id="PTHR30625:SF17">
    <property type="entry name" value="TOLQ-RELATED"/>
    <property type="match status" value="1"/>
</dbReference>
<dbReference type="InterPro" id="IPR002898">
    <property type="entry name" value="MotA_ExbB_proton_chnl"/>
</dbReference>
<dbReference type="AlphaFoldDB" id="A0A975J2M5"/>
<dbReference type="EMBL" id="CP073100">
    <property type="protein sequence ID" value="QUE52912.1"/>
    <property type="molecule type" value="Genomic_DNA"/>
</dbReference>
<evidence type="ECO:0000256" key="2">
    <source>
        <dbReference type="ARBA" id="ARBA00022475"/>
    </source>
</evidence>
<feature type="transmembrane region" description="Helical" evidence="8">
    <location>
        <begin position="44"/>
        <end position="69"/>
    </location>
</feature>
<feature type="region of interest" description="Disordered" evidence="7">
    <location>
        <begin position="247"/>
        <end position="281"/>
    </location>
</feature>
<dbReference type="PANTHER" id="PTHR30625">
    <property type="entry name" value="PROTEIN TOLQ"/>
    <property type="match status" value="1"/>
</dbReference>
<keyword evidence="6" id="KW-0813">Transport</keyword>
<protein>
    <submittedName>
        <fullName evidence="11">MotA/TolQ/ExbB proton channel family protein</fullName>
    </submittedName>
</protein>
<proteinExistence type="inferred from homology"/>
<feature type="chain" id="PRO_5037953259" evidence="9">
    <location>
        <begin position="21"/>
        <end position="281"/>
    </location>
</feature>
<comment type="similarity">
    <text evidence="6">Belongs to the exbB/tolQ family.</text>
</comment>
<feature type="transmembrane region" description="Helical" evidence="8">
    <location>
        <begin position="147"/>
        <end position="169"/>
    </location>
</feature>
<keyword evidence="6" id="KW-0653">Protein transport</keyword>
<feature type="compositionally biased region" description="Low complexity" evidence="7">
    <location>
        <begin position="247"/>
        <end position="262"/>
    </location>
</feature>
<feature type="domain" description="MotA/TolQ/ExbB proton channel" evidence="10">
    <location>
        <begin position="113"/>
        <end position="228"/>
    </location>
</feature>
<dbReference type="Pfam" id="PF01618">
    <property type="entry name" value="MotA_ExbB"/>
    <property type="match status" value="1"/>
</dbReference>
<evidence type="ECO:0000256" key="9">
    <source>
        <dbReference type="SAM" id="SignalP"/>
    </source>
</evidence>
<evidence type="ECO:0000256" key="4">
    <source>
        <dbReference type="ARBA" id="ARBA00022989"/>
    </source>
</evidence>
<evidence type="ECO:0000256" key="5">
    <source>
        <dbReference type="ARBA" id="ARBA00023136"/>
    </source>
</evidence>
<dbReference type="GO" id="GO:0005886">
    <property type="term" value="C:plasma membrane"/>
    <property type="evidence" value="ECO:0007669"/>
    <property type="project" value="UniProtKB-SubCell"/>
</dbReference>